<evidence type="ECO:0000256" key="1">
    <source>
        <dbReference type="SAM" id="MobiDB-lite"/>
    </source>
</evidence>
<organism evidence="2 3">
    <name type="scientific">Rhynchosporium agropyri</name>
    <dbReference type="NCBI Taxonomy" id="914238"/>
    <lineage>
        <taxon>Eukaryota</taxon>
        <taxon>Fungi</taxon>
        <taxon>Dikarya</taxon>
        <taxon>Ascomycota</taxon>
        <taxon>Pezizomycotina</taxon>
        <taxon>Leotiomycetes</taxon>
        <taxon>Helotiales</taxon>
        <taxon>Ploettnerulaceae</taxon>
        <taxon>Rhynchosporium</taxon>
    </lineage>
</organism>
<name>A0A1E1JY09_9HELO</name>
<keyword evidence="3" id="KW-1185">Reference proteome</keyword>
<dbReference type="AlphaFoldDB" id="A0A1E1JY09"/>
<feature type="compositionally biased region" description="Basic and acidic residues" evidence="1">
    <location>
        <begin position="376"/>
        <end position="401"/>
    </location>
</feature>
<gene>
    <name evidence="2" type="ORF">RAG0_01682</name>
</gene>
<dbReference type="Proteomes" id="UP000178912">
    <property type="component" value="Unassembled WGS sequence"/>
</dbReference>
<feature type="region of interest" description="Disordered" evidence="1">
    <location>
        <begin position="261"/>
        <end position="302"/>
    </location>
</feature>
<sequence>MSIVQNIAFAEPLPLQNRQNLMLCLNKQWVENSSSLWPTWTESHIIFLIRKFDLCSISADKITPTLIDTIVLATHIYLDLAGWESTHYDRFWEKSNLKIGYLHASITKMTDQSFADQYCLQRLHAYHQQKVKWTSHAADRRCVQHMSTTFRPPNMSQSHFAPHACPNTGQVSSPTLSDYKKDGLDVWESLAPNDQAKLFQLQIQTSKNFNNLVKIMNQYCKDLRSGAIASQQAANRSSTKNTATLSTNHIQNALRVQIDLPPSTLSNSRSLEKVDSGGRSGASQPQFSGLPSPMNYLEGGFQSPTTPVSSYFPVEGSDEIDMIRPIQETDKNRLVREHKPADRHIQDQGPLDLKAIFQNKMRELGLKRKRQQGTAEEERMNNTDEKDSKKKRRIPLEIRSP</sequence>
<accession>A0A1E1JY09</accession>
<reference evidence="3" key="1">
    <citation type="submission" date="2016-03" db="EMBL/GenBank/DDBJ databases">
        <authorList>
            <person name="Guldener U."/>
        </authorList>
    </citation>
    <scope>NUCLEOTIDE SEQUENCE [LARGE SCALE GENOMIC DNA]</scope>
    <source>
        <strain evidence="3">04CH-RAC-A.6.1</strain>
    </source>
</reference>
<dbReference type="OrthoDB" id="3554177at2759"/>
<proteinExistence type="predicted"/>
<dbReference type="EMBL" id="FJUX01000006">
    <property type="protein sequence ID" value="CZS90757.1"/>
    <property type="molecule type" value="Genomic_DNA"/>
</dbReference>
<evidence type="ECO:0000313" key="2">
    <source>
        <dbReference type="EMBL" id="CZS90757.1"/>
    </source>
</evidence>
<feature type="region of interest" description="Disordered" evidence="1">
    <location>
        <begin position="364"/>
        <end position="401"/>
    </location>
</feature>
<protein>
    <submittedName>
        <fullName evidence="2">Uncharacterized protein</fullName>
    </submittedName>
</protein>
<evidence type="ECO:0000313" key="3">
    <source>
        <dbReference type="Proteomes" id="UP000178912"/>
    </source>
</evidence>